<keyword evidence="1" id="KW-1133">Transmembrane helix</keyword>
<keyword evidence="3" id="KW-1185">Reference proteome</keyword>
<reference evidence="2 3" key="1">
    <citation type="submission" date="2021-02" db="EMBL/GenBank/DDBJ databases">
        <title>Variation within the Batrachochytrium salamandrivorans European outbreak.</title>
        <authorList>
            <person name="Kelly M."/>
            <person name="Pasmans F."/>
            <person name="Shea T.P."/>
            <person name="Munoz J.F."/>
            <person name="Carranza S."/>
            <person name="Cuomo C.A."/>
            <person name="Martel A."/>
        </authorList>
    </citation>
    <scope>NUCLEOTIDE SEQUENCE [LARGE SCALE GENOMIC DNA]</scope>
    <source>
        <strain evidence="2 3">AMFP18/2</strain>
    </source>
</reference>
<evidence type="ECO:0000313" key="2">
    <source>
        <dbReference type="EMBL" id="KAH6599262.1"/>
    </source>
</evidence>
<feature type="transmembrane region" description="Helical" evidence="1">
    <location>
        <begin position="191"/>
        <end position="213"/>
    </location>
</feature>
<feature type="transmembrane region" description="Helical" evidence="1">
    <location>
        <begin position="387"/>
        <end position="407"/>
    </location>
</feature>
<dbReference type="Proteomes" id="UP001648503">
    <property type="component" value="Unassembled WGS sequence"/>
</dbReference>
<gene>
    <name evidence="2" type="ORF">BASA50_003148</name>
</gene>
<name>A0ABQ8FM84_9FUNG</name>
<feature type="transmembrane region" description="Helical" evidence="1">
    <location>
        <begin position="225"/>
        <end position="247"/>
    </location>
</feature>
<comment type="caution">
    <text evidence="2">The sequence shown here is derived from an EMBL/GenBank/DDBJ whole genome shotgun (WGS) entry which is preliminary data.</text>
</comment>
<protein>
    <recommendedName>
        <fullName evidence="4">THH1/TOM1/TOM3 domain-containing protein</fullName>
    </recommendedName>
</protein>
<evidence type="ECO:0000313" key="3">
    <source>
        <dbReference type="Proteomes" id="UP001648503"/>
    </source>
</evidence>
<accession>A0ABQ8FM84</accession>
<evidence type="ECO:0000256" key="1">
    <source>
        <dbReference type="SAM" id="Phobius"/>
    </source>
</evidence>
<feature type="transmembrane region" description="Helical" evidence="1">
    <location>
        <begin position="267"/>
        <end position="288"/>
    </location>
</feature>
<sequence length="426" mass="48065">MSWLSGHQQRRRTAIYSTYSLLSWTLPFLCAVAFRYCRPVAAQSTLINTSGVSSTLTSSIPTSSSLSRLSATAAPSLSVNDVHSVQVDHSHRLPPLVNPEISPPEINATGCPNNCSGIGVCLPTGVCDCPLPKIPSWWRAYGPDCRKTLRSYGYAWPYFRYSWLLVYTLALLLLTFFNYNTFKANDWHLGGVRHICLCLVHTAILSRFVFFTIDPYSVNSFISPIVARMLLSWFYLFFILAYVIMALHWVDICRTALALTPFKTLRFAHIGAVLLVVSFVSLQVFITISQLQQIRNRKLLFADTFCMAVIMGLMIPLYLYYGCLFVGRLKMVRKDKEGKRDYLIRKIRVMSFGPAVAGILSILMLVIKLICLHKNPFLFLIGESINHFTELIAVALFLYGILLDASVKGTPFLMKKSTISWSFRTA</sequence>
<feature type="transmembrane region" description="Helical" evidence="1">
    <location>
        <begin position="300"/>
        <end position="326"/>
    </location>
</feature>
<feature type="transmembrane region" description="Helical" evidence="1">
    <location>
        <begin position="14"/>
        <end position="36"/>
    </location>
</feature>
<feature type="transmembrane region" description="Helical" evidence="1">
    <location>
        <begin position="347"/>
        <end position="367"/>
    </location>
</feature>
<organism evidence="2 3">
    <name type="scientific">Batrachochytrium salamandrivorans</name>
    <dbReference type="NCBI Taxonomy" id="1357716"/>
    <lineage>
        <taxon>Eukaryota</taxon>
        <taxon>Fungi</taxon>
        <taxon>Fungi incertae sedis</taxon>
        <taxon>Chytridiomycota</taxon>
        <taxon>Chytridiomycota incertae sedis</taxon>
        <taxon>Chytridiomycetes</taxon>
        <taxon>Rhizophydiales</taxon>
        <taxon>Rhizophydiales incertae sedis</taxon>
        <taxon>Batrachochytrium</taxon>
    </lineage>
</organism>
<evidence type="ECO:0008006" key="4">
    <source>
        <dbReference type="Google" id="ProtNLM"/>
    </source>
</evidence>
<dbReference type="EMBL" id="JAFCIX010000073">
    <property type="protein sequence ID" value="KAH6599262.1"/>
    <property type="molecule type" value="Genomic_DNA"/>
</dbReference>
<keyword evidence="1" id="KW-0472">Membrane</keyword>
<feature type="transmembrane region" description="Helical" evidence="1">
    <location>
        <begin position="158"/>
        <end position="179"/>
    </location>
</feature>
<proteinExistence type="predicted"/>
<keyword evidence="1" id="KW-0812">Transmembrane</keyword>